<proteinExistence type="predicted"/>
<dbReference type="Proteomes" id="UP001060085">
    <property type="component" value="Linkage Group LG04"/>
</dbReference>
<reference evidence="2" key="1">
    <citation type="journal article" date="2023" name="Nat. Plants">
        <title>Single-cell RNA sequencing provides a high-resolution roadmap for understanding the multicellular compartmentation of specialized metabolism.</title>
        <authorList>
            <person name="Sun S."/>
            <person name="Shen X."/>
            <person name="Li Y."/>
            <person name="Li Y."/>
            <person name="Wang S."/>
            <person name="Li R."/>
            <person name="Zhang H."/>
            <person name="Shen G."/>
            <person name="Guo B."/>
            <person name="Wei J."/>
            <person name="Xu J."/>
            <person name="St-Pierre B."/>
            <person name="Chen S."/>
            <person name="Sun C."/>
        </authorList>
    </citation>
    <scope>NUCLEOTIDE SEQUENCE [LARGE SCALE GENOMIC DNA]</scope>
</reference>
<evidence type="ECO:0000313" key="1">
    <source>
        <dbReference type="EMBL" id="KAI5669682.1"/>
    </source>
</evidence>
<sequence length="126" mass="14513">MFSGKTSADENIKALDPTTGYIFAGRPFPPYTEQVCSFGFLKMHFMVNLEISYLQQSKSKTNGNGKSGRRRRREGEVKFNFKLKNGDSVSEVRVNDESPHLTRVRIFQGLFRYQSKKGLKRQLKNL</sequence>
<organism evidence="1 2">
    <name type="scientific">Catharanthus roseus</name>
    <name type="common">Madagascar periwinkle</name>
    <name type="synonym">Vinca rosea</name>
    <dbReference type="NCBI Taxonomy" id="4058"/>
    <lineage>
        <taxon>Eukaryota</taxon>
        <taxon>Viridiplantae</taxon>
        <taxon>Streptophyta</taxon>
        <taxon>Embryophyta</taxon>
        <taxon>Tracheophyta</taxon>
        <taxon>Spermatophyta</taxon>
        <taxon>Magnoliopsida</taxon>
        <taxon>eudicotyledons</taxon>
        <taxon>Gunneridae</taxon>
        <taxon>Pentapetalae</taxon>
        <taxon>asterids</taxon>
        <taxon>lamiids</taxon>
        <taxon>Gentianales</taxon>
        <taxon>Apocynaceae</taxon>
        <taxon>Rauvolfioideae</taxon>
        <taxon>Vinceae</taxon>
        <taxon>Catharanthinae</taxon>
        <taxon>Catharanthus</taxon>
    </lineage>
</organism>
<gene>
    <name evidence="1" type="ORF">M9H77_19535</name>
</gene>
<keyword evidence="2" id="KW-1185">Reference proteome</keyword>
<comment type="caution">
    <text evidence="1">The sequence shown here is derived from an EMBL/GenBank/DDBJ whole genome shotgun (WGS) entry which is preliminary data.</text>
</comment>
<dbReference type="EMBL" id="CM044704">
    <property type="protein sequence ID" value="KAI5669682.1"/>
    <property type="molecule type" value="Genomic_DNA"/>
</dbReference>
<protein>
    <submittedName>
        <fullName evidence="1">Uncharacterized protein</fullName>
    </submittedName>
</protein>
<name>A0ACC0BAP4_CATRO</name>
<evidence type="ECO:0000313" key="2">
    <source>
        <dbReference type="Proteomes" id="UP001060085"/>
    </source>
</evidence>
<accession>A0ACC0BAP4</accession>